<keyword evidence="6" id="KW-0256">Endoplasmic reticulum</keyword>
<dbReference type="PANTHER" id="PTHR28650:SF1">
    <property type="entry name" value="PHOSPHATIDYLINOSITOL-GLYCAN BIOSYNTHESIS CLASS X PROTEIN"/>
    <property type="match status" value="1"/>
</dbReference>
<dbReference type="EMBL" id="JAGDFL010000004">
    <property type="protein sequence ID" value="KAG7402105.1"/>
    <property type="molecule type" value="Genomic_DNA"/>
</dbReference>
<dbReference type="PANTHER" id="PTHR28650">
    <property type="entry name" value="PHOSPHATIDYLINOSITOL-GLYCAN BIOSYNTHESIS CLASS X PROTEIN"/>
    <property type="match status" value="1"/>
</dbReference>
<reference evidence="11" key="1">
    <citation type="submission" date="2021-02" db="EMBL/GenBank/DDBJ databases">
        <authorList>
            <person name="Palmer J.M."/>
        </authorList>
    </citation>
    <scope>NUCLEOTIDE SEQUENCE</scope>
    <source>
        <strain evidence="11">SCRP23</strain>
    </source>
</reference>
<evidence type="ECO:0000256" key="1">
    <source>
        <dbReference type="ARBA" id="ARBA00004389"/>
    </source>
</evidence>
<evidence type="ECO:0000256" key="7">
    <source>
        <dbReference type="ARBA" id="ARBA00022989"/>
    </source>
</evidence>
<comment type="pathway">
    <text evidence="2">Glycolipid biosynthesis; glycosylphosphatidylinositol-anchor biosynthesis.</text>
</comment>
<keyword evidence="4" id="KW-0337">GPI-anchor biosynthesis</keyword>
<dbReference type="AlphaFoldDB" id="A0A8T1X7X3"/>
<dbReference type="OrthoDB" id="5546453at2759"/>
<dbReference type="Pfam" id="PF08320">
    <property type="entry name" value="PIG-X"/>
    <property type="match status" value="1"/>
</dbReference>
<protein>
    <recommendedName>
        <fullName evidence="13">Phosphatidylinositol-glycan biosynthesis class X protein</fullName>
    </recommendedName>
</protein>
<comment type="caution">
    <text evidence="11">The sequence shown here is derived from an EMBL/GenBank/DDBJ whole genome shotgun (WGS) entry which is preliminary data.</text>
</comment>
<dbReference type="GO" id="GO:0005789">
    <property type="term" value="C:endoplasmic reticulum membrane"/>
    <property type="evidence" value="ECO:0007669"/>
    <property type="project" value="UniProtKB-SubCell"/>
</dbReference>
<evidence type="ECO:0000256" key="2">
    <source>
        <dbReference type="ARBA" id="ARBA00004687"/>
    </source>
</evidence>
<feature type="transmembrane region" description="Helical" evidence="10">
    <location>
        <begin position="175"/>
        <end position="195"/>
    </location>
</feature>
<evidence type="ECO:0000256" key="9">
    <source>
        <dbReference type="ARBA" id="ARBA00023180"/>
    </source>
</evidence>
<evidence type="ECO:0000256" key="3">
    <source>
        <dbReference type="ARBA" id="ARBA00010345"/>
    </source>
</evidence>
<evidence type="ECO:0000256" key="6">
    <source>
        <dbReference type="ARBA" id="ARBA00022824"/>
    </source>
</evidence>
<organism evidence="11 12">
    <name type="scientific">Phytophthora boehmeriae</name>
    <dbReference type="NCBI Taxonomy" id="109152"/>
    <lineage>
        <taxon>Eukaryota</taxon>
        <taxon>Sar</taxon>
        <taxon>Stramenopiles</taxon>
        <taxon>Oomycota</taxon>
        <taxon>Peronosporomycetes</taxon>
        <taxon>Peronosporales</taxon>
        <taxon>Peronosporaceae</taxon>
        <taxon>Phytophthora</taxon>
    </lineage>
</organism>
<keyword evidence="7 10" id="KW-1133">Transmembrane helix</keyword>
<dbReference type="Proteomes" id="UP000693981">
    <property type="component" value="Unassembled WGS sequence"/>
</dbReference>
<dbReference type="InterPro" id="IPR040039">
    <property type="entry name" value="PIGX"/>
</dbReference>
<evidence type="ECO:0000313" key="11">
    <source>
        <dbReference type="EMBL" id="KAG7402105.1"/>
    </source>
</evidence>
<proteinExistence type="inferred from homology"/>
<evidence type="ECO:0000256" key="10">
    <source>
        <dbReference type="SAM" id="Phobius"/>
    </source>
</evidence>
<accession>A0A8T1X7X3</accession>
<comment type="similarity">
    <text evidence="3">Belongs to the PIGX family.</text>
</comment>
<sequence length="220" mass="24478">MDLKILEPGACGGDYFGNKTILVRVPISSTSYLDLDEIRRMERFREVKLLAFTKHIEIERPSPVSSQHVVGLEFAIPSSSDQVHVEYPIHFRYQAPSESELYRQAVVVAPEVYLFCPSKDESAAKTLRLFQTWGITSASDAVATRIGNKWLRLSLSLPLAAIEVQTPVGYLPSDWLVSSGTLLFAILGAALLLWVSYTTWTLKSSGSDSPTTARWKAKVE</sequence>
<evidence type="ECO:0000256" key="4">
    <source>
        <dbReference type="ARBA" id="ARBA00022502"/>
    </source>
</evidence>
<name>A0A8T1X7X3_9STRA</name>
<keyword evidence="5 10" id="KW-0812">Transmembrane</keyword>
<dbReference type="InterPro" id="IPR013233">
    <property type="entry name" value="PIG-X/PBN1"/>
</dbReference>
<comment type="subcellular location">
    <subcellularLocation>
        <location evidence="1">Endoplasmic reticulum membrane</location>
        <topology evidence="1">Single-pass membrane protein</topology>
    </subcellularLocation>
</comment>
<evidence type="ECO:0000313" key="12">
    <source>
        <dbReference type="Proteomes" id="UP000693981"/>
    </source>
</evidence>
<keyword evidence="9" id="KW-0325">Glycoprotein</keyword>
<gene>
    <name evidence="11" type="ORF">PHYBOEH_007319</name>
</gene>
<evidence type="ECO:0008006" key="13">
    <source>
        <dbReference type="Google" id="ProtNLM"/>
    </source>
</evidence>
<evidence type="ECO:0000256" key="5">
    <source>
        <dbReference type="ARBA" id="ARBA00022692"/>
    </source>
</evidence>
<keyword evidence="8 10" id="KW-0472">Membrane</keyword>
<dbReference type="GO" id="GO:0006506">
    <property type="term" value="P:GPI anchor biosynthetic process"/>
    <property type="evidence" value="ECO:0007669"/>
    <property type="project" value="UniProtKB-KW"/>
</dbReference>
<keyword evidence="12" id="KW-1185">Reference proteome</keyword>
<evidence type="ECO:0000256" key="8">
    <source>
        <dbReference type="ARBA" id="ARBA00023136"/>
    </source>
</evidence>